<dbReference type="InterPro" id="IPR039261">
    <property type="entry name" value="FNR_nucleotide-bd"/>
</dbReference>
<evidence type="ECO:0000313" key="12">
    <source>
        <dbReference type="EMBL" id="KAL0636141.1"/>
    </source>
</evidence>
<name>A0ABR3GJN5_9PEZI</name>
<keyword evidence="13" id="KW-1185">Reference proteome</keyword>
<keyword evidence="7" id="KW-0560">Oxidoreductase</keyword>
<dbReference type="InterPro" id="IPR013112">
    <property type="entry name" value="FAD-bd_8"/>
</dbReference>
<dbReference type="Pfam" id="PF08022">
    <property type="entry name" value="FAD_binding_8"/>
    <property type="match status" value="1"/>
</dbReference>
<dbReference type="Gene3D" id="3.40.50.80">
    <property type="entry name" value="Nucleotide-binding domain of ferredoxin-NADP reductase (FNR) module"/>
    <property type="match status" value="1"/>
</dbReference>
<dbReference type="InterPro" id="IPR013121">
    <property type="entry name" value="Fe_red_NAD-bd_6"/>
</dbReference>
<sequence length="585" mass="65477">MVATGAGVVILAANKKAAWRFACAFAGLIGVFMLAHFGRSIFHLQGRRGTFAKVLAVPFRLFRKVFLRKLPKVSSGGHLLLILTYCGLNAVFTFYDVTFVGASPYSFFAKRCGWMAVCNAALAFLLAMKNTPLAFLTGYSHERLNVLHRWVGRTIWFYSCLHIYTYTAILTKAHSTAKMTEEEQVYGWVAFAAFNIIYASSLQYIRRRFYETFYLIHVAMFLVSVVFLGLHKPHKFADAAIVIGCIYILERLVRTTRLIYYSYNNSVTLVPLSGLATKVIFEKPIGCVPGSHAFITIPGIRKFQSHPFTISSSDRIEFVIRAQKGFTLDLHKYALKHPYKQVKAYIDGPYGAVPDFKRMNKVVLFAGGSGGAFLFPIAVDIVRNASRSAVTHLELVWVIKDERHLTWYEEEIKELKRSSITNLSIYVTSKSDNIATGELPEESAAVEDDVRRSLYIQENDSDEVNGLSSEVSGSDVGLDALQKELALGKQEIGDIREKRHSKRFSVRMEAQMDQRPMFYIETRGGRPDLTSIVGQVVKSAEQRDTVAVGACGPTELMRVARNAVADNITISGPSITLHCEQFGWG</sequence>
<feature type="domain" description="FAD-binding FR-type" evidence="11">
    <location>
        <begin position="245"/>
        <end position="376"/>
    </location>
</feature>
<evidence type="ECO:0000256" key="4">
    <source>
        <dbReference type="ARBA" id="ARBA00022692"/>
    </source>
</evidence>
<keyword evidence="8" id="KW-0406">Ion transport</keyword>
<feature type="transmembrane region" description="Helical" evidence="10">
    <location>
        <begin position="114"/>
        <end position="135"/>
    </location>
</feature>
<dbReference type="PANTHER" id="PTHR32361:SF28">
    <property type="entry name" value="FRP1P"/>
    <property type="match status" value="1"/>
</dbReference>
<feature type="transmembrane region" description="Helical" evidence="10">
    <location>
        <begin position="362"/>
        <end position="379"/>
    </location>
</feature>
<comment type="caution">
    <text evidence="12">The sequence shown here is derived from an EMBL/GenBank/DDBJ whole genome shotgun (WGS) entry which is preliminary data.</text>
</comment>
<dbReference type="SUPFAM" id="SSF52343">
    <property type="entry name" value="Ferredoxin reductase-like, C-terminal NADP-linked domain"/>
    <property type="match status" value="1"/>
</dbReference>
<evidence type="ECO:0000256" key="9">
    <source>
        <dbReference type="ARBA" id="ARBA00023136"/>
    </source>
</evidence>
<gene>
    <name evidence="12" type="ORF">Q9L58_004930</name>
</gene>
<evidence type="ECO:0000256" key="5">
    <source>
        <dbReference type="ARBA" id="ARBA00022982"/>
    </source>
</evidence>
<evidence type="ECO:0000256" key="7">
    <source>
        <dbReference type="ARBA" id="ARBA00023002"/>
    </source>
</evidence>
<keyword evidence="6 10" id="KW-1133">Transmembrane helix</keyword>
<dbReference type="InterPro" id="IPR051410">
    <property type="entry name" value="Ferric/Cupric_Reductase"/>
</dbReference>
<evidence type="ECO:0000256" key="8">
    <source>
        <dbReference type="ARBA" id="ARBA00023065"/>
    </source>
</evidence>
<keyword evidence="9 10" id="KW-0472">Membrane</keyword>
<evidence type="ECO:0000256" key="1">
    <source>
        <dbReference type="ARBA" id="ARBA00004141"/>
    </source>
</evidence>
<keyword evidence="4 10" id="KW-0812">Transmembrane</keyword>
<dbReference type="SFLD" id="SFLDS00052">
    <property type="entry name" value="Ferric_Reductase_Domain"/>
    <property type="match status" value="1"/>
</dbReference>
<organism evidence="12 13">
    <name type="scientific">Discina gigas</name>
    <dbReference type="NCBI Taxonomy" id="1032678"/>
    <lineage>
        <taxon>Eukaryota</taxon>
        <taxon>Fungi</taxon>
        <taxon>Dikarya</taxon>
        <taxon>Ascomycota</taxon>
        <taxon>Pezizomycotina</taxon>
        <taxon>Pezizomycetes</taxon>
        <taxon>Pezizales</taxon>
        <taxon>Discinaceae</taxon>
        <taxon>Discina</taxon>
    </lineage>
</organism>
<dbReference type="CDD" id="cd06186">
    <property type="entry name" value="NOX_Duox_like_FAD_NADP"/>
    <property type="match status" value="1"/>
</dbReference>
<dbReference type="EMBL" id="JBBBZM010000056">
    <property type="protein sequence ID" value="KAL0636141.1"/>
    <property type="molecule type" value="Genomic_DNA"/>
</dbReference>
<dbReference type="InterPro" id="IPR013130">
    <property type="entry name" value="Fe3_Rdtase_TM_dom"/>
</dbReference>
<feature type="transmembrane region" description="Helical" evidence="10">
    <location>
        <begin position="73"/>
        <end position="94"/>
    </location>
</feature>
<evidence type="ECO:0000256" key="10">
    <source>
        <dbReference type="SAM" id="Phobius"/>
    </source>
</evidence>
<accession>A0ABR3GJN5</accession>
<evidence type="ECO:0000256" key="2">
    <source>
        <dbReference type="ARBA" id="ARBA00006278"/>
    </source>
</evidence>
<comment type="similarity">
    <text evidence="2">Belongs to the ferric reductase (FRE) family.</text>
</comment>
<reference evidence="12 13" key="1">
    <citation type="submission" date="2024-02" db="EMBL/GenBank/DDBJ databases">
        <title>Discinaceae phylogenomics.</title>
        <authorList>
            <person name="Dirks A.C."/>
            <person name="James T.Y."/>
        </authorList>
    </citation>
    <scope>NUCLEOTIDE SEQUENCE [LARGE SCALE GENOMIC DNA]</scope>
    <source>
        <strain evidence="12 13">ACD0624</strain>
    </source>
</reference>
<keyword evidence="3" id="KW-0813">Transport</keyword>
<evidence type="ECO:0000256" key="3">
    <source>
        <dbReference type="ARBA" id="ARBA00022448"/>
    </source>
</evidence>
<dbReference type="PANTHER" id="PTHR32361">
    <property type="entry name" value="FERRIC/CUPRIC REDUCTASE TRANSMEMBRANE COMPONENT"/>
    <property type="match status" value="1"/>
</dbReference>
<feature type="transmembrane region" description="Helical" evidence="10">
    <location>
        <begin position="236"/>
        <end position="253"/>
    </location>
</feature>
<evidence type="ECO:0000256" key="6">
    <source>
        <dbReference type="ARBA" id="ARBA00022989"/>
    </source>
</evidence>
<protein>
    <recommendedName>
        <fullName evidence="11">FAD-binding FR-type domain-containing protein</fullName>
    </recommendedName>
</protein>
<dbReference type="Pfam" id="PF01794">
    <property type="entry name" value="Ferric_reduct"/>
    <property type="match status" value="1"/>
</dbReference>
<dbReference type="Pfam" id="PF08030">
    <property type="entry name" value="NAD_binding_6"/>
    <property type="match status" value="1"/>
</dbReference>
<feature type="transmembrane region" description="Helical" evidence="10">
    <location>
        <begin position="212"/>
        <end position="230"/>
    </location>
</feature>
<evidence type="ECO:0000313" key="13">
    <source>
        <dbReference type="Proteomes" id="UP001447188"/>
    </source>
</evidence>
<feature type="transmembrane region" description="Helical" evidence="10">
    <location>
        <begin position="17"/>
        <end position="38"/>
    </location>
</feature>
<comment type="subcellular location">
    <subcellularLocation>
        <location evidence="1">Membrane</location>
        <topology evidence="1">Multi-pass membrane protein</topology>
    </subcellularLocation>
</comment>
<feature type="transmembrane region" description="Helical" evidence="10">
    <location>
        <begin position="185"/>
        <end position="205"/>
    </location>
</feature>
<evidence type="ECO:0000259" key="11">
    <source>
        <dbReference type="PROSITE" id="PS51384"/>
    </source>
</evidence>
<keyword evidence="5" id="KW-0249">Electron transport</keyword>
<dbReference type="PROSITE" id="PS51384">
    <property type="entry name" value="FAD_FR"/>
    <property type="match status" value="1"/>
</dbReference>
<dbReference type="SFLD" id="SFLDG01168">
    <property type="entry name" value="Ferric_reductase_subgroup_(FRE"/>
    <property type="match status" value="1"/>
</dbReference>
<dbReference type="Proteomes" id="UP001447188">
    <property type="component" value="Unassembled WGS sequence"/>
</dbReference>
<feature type="transmembrane region" description="Helical" evidence="10">
    <location>
        <begin position="155"/>
        <end position="173"/>
    </location>
</feature>
<proteinExistence type="inferred from homology"/>
<dbReference type="InterPro" id="IPR017927">
    <property type="entry name" value="FAD-bd_FR_type"/>
</dbReference>